<keyword evidence="3 4" id="KW-0472">Membrane</keyword>
<dbReference type="PROSITE" id="PS50850">
    <property type="entry name" value="MFS"/>
    <property type="match status" value="1"/>
</dbReference>
<evidence type="ECO:0000313" key="7">
    <source>
        <dbReference type="Proteomes" id="UP000219465"/>
    </source>
</evidence>
<feature type="transmembrane region" description="Helical" evidence="4">
    <location>
        <begin position="164"/>
        <end position="186"/>
    </location>
</feature>
<dbReference type="InterPro" id="IPR020846">
    <property type="entry name" value="MFS_dom"/>
</dbReference>
<evidence type="ECO:0000313" key="6">
    <source>
        <dbReference type="EMBL" id="SOE17840.1"/>
    </source>
</evidence>
<organism evidence="6 7">
    <name type="scientific">Hoeflea halophila</name>
    <dbReference type="NCBI Taxonomy" id="714899"/>
    <lineage>
        <taxon>Bacteria</taxon>
        <taxon>Pseudomonadati</taxon>
        <taxon>Pseudomonadota</taxon>
        <taxon>Alphaproteobacteria</taxon>
        <taxon>Hyphomicrobiales</taxon>
        <taxon>Rhizobiaceae</taxon>
        <taxon>Hoeflea</taxon>
    </lineage>
</organism>
<feature type="transmembrane region" description="Helical" evidence="4">
    <location>
        <begin position="374"/>
        <end position="396"/>
    </location>
</feature>
<dbReference type="EMBL" id="OCPC01000004">
    <property type="protein sequence ID" value="SOE17840.1"/>
    <property type="molecule type" value="Genomic_DNA"/>
</dbReference>
<feature type="domain" description="Major facilitator superfamily (MFS) profile" evidence="5">
    <location>
        <begin position="10"/>
        <end position="398"/>
    </location>
</feature>
<protein>
    <submittedName>
        <fullName evidence="6">Predicted MFS family arabinose efflux permease</fullName>
    </submittedName>
</protein>
<dbReference type="InterPro" id="IPR050327">
    <property type="entry name" value="Proton-linked_MCT"/>
</dbReference>
<feature type="transmembrane region" description="Helical" evidence="4">
    <location>
        <begin position="351"/>
        <end position="368"/>
    </location>
</feature>
<evidence type="ECO:0000256" key="2">
    <source>
        <dbReference type="ARBA" id="ARBA00022989"/>
    </source>
</evidence>
<dbReference type="Proteomes" id="UP000219465">
    <property type="component" value="Unassembled WGS sequence"/>
</dbReference>
<name>A0A286ICK8_9HYPH</name>
<feature type="transmembrane region" description="Helical" evidence="4">
    <location>
        <begin position="12"/>
        <end position="34"/>
    </location>
</feature>
<feature type="transmembrane region" description="Helical" evidence="4">
    <location>
        <begin position="310"/>
        <end position="331"/>
    </location>
</feature>
<dbReference type="Pfam" id="PF07690">
    <property type="entry name" value="MFS_1"/>
    <property type="match status" value="1"/>
</dbReference>
<evidence type="ECO:0000256" key="4">
    <source>
        <dbReference type="SAM" id="Phobius"/>
    </source>
</evidence>
<reference evidence="7" key="1">
    <citation type="submission" date="2017-08" db="EMBL/GenBank/DDBJ databases">
        <authorList>
            <person name="Varghese N."/>
            <person name="Submissions S."/>
        </authorList>
    </citation>
    <scope>NUCLEOTIDE SEQUENCE [LARGE SCALE GENOMIC DNA]</scope>
    <source>
        <strain evidence="7">KCTC 23107</strain>
    </source>
</reference>
<keyword evidence="2 4" id="KW-1133">Transmembrane helix</keyword>
<sequence length="411" mass="42603">MTSPGRRVEPLTLLIGVSMTIGYGTLYYPFAILGPEIARGQGWSNSFVFGVFSVALLTSAVTASLVGRAMDRFGARPVMVAGSCLAALALVNLSAVHSMAAFIVAMLIIELGARMVQYETGFAALTAIHGRHARRPIAHVTLVAGFASTVFWPLIHWLLGFMDWRSVCLVLAAINVLVALPIHAAIPGRTRALELTEPIPVSNRDPGLLGPGKRAPAFLFMAIAFAGGSFLMSAVHTSFFLILDQMGRGPALAALAGAVIGPMQVAARLVEMLTGERVASSVVGVISSAALLLGLACLAAGLWIDGELIVIAFAVSFGIGQGLNFISRAILPARLFGTEGYGAMTGNLATVRLLAMAGAPVCTALVISHSGIGMAFLLLMLIAVIGVAASLALRIIENRALALGHPAAADG</sequence>
<feature type="transmembrane region" description="Helical" evidence="4">
    <location>
        <begin position="137"/>
        <end position="158"/>
    </location>
</feature>
<dbReference type="InterPro" id="IPR011701">
    <property type="entry name" value="MFS"/>
</dbReference>
<keyword evidence="1 4" id="KW-0812">Transmembrane</keyword>
<dbReference type="Gene3D" id="1.20.1250.20">
    <property type="entry name" value="MFS general substrate transporter like domains"/>
    <property type="match status" value="1"/>
</dbReference>
<dbReference type="GO" id="GO:0022857">
    <property type="term" value="F:transmembrane transporter activity"/>
    <property type="evidence" value="ECO:0007669"/>
    <property type="project" value="InterPro"/>
</dbReference>
<feature type="transmembrane region" description="Helical" evidence="4">
    <location>
        <begin position="282"/>
        <end position="304"/>
    </location>
</feature>
<evidence type="ECO:0000259" key="5">
    <source>
        <dbReference type="PROSITE" id="PS50850"/>
    </source>
</evidence>
<feature type="transmembrane region" description="Helical" evidence="4">
    <location>
        <begin position="218"/>
        <end position="243"/>
    </location>
</feature>
<gene>
    <name evidence="6" type="ORF">SAMN05877838_2744</name>
</gene>
<accession>A0A286ICK8</accession>
<dbReference type="SUPFAM" id="SSF103473">
    <property type="entry name" value="MFS general substrate transporter"/>
    <property type="match status" value="1"/>
</dbReference>
<proteinExistence type="predicted"/>
<dbReference type="InterPro" id="IPR036259">
    <property type="entry name" value="MFS_trans_sf"/>
</dbReference>
<dbReference type="PANTHER" id="PTHR11360:SF290">
    <property type="entry name" value="MONOCARBOXYLATE MFS PERMEASE"/>
    <property type="match status" value="1"/>
</dbReference>
<dbReference type="PANTHER" id="PTHR11360">
    <property type="entry name" value="MONOCARBOXYLATE TRANSPORTER"/>
    <property type="match status" value="1"/>
</dbReference>
<evidence type="ECO:0000256" key="3">
    <source>
        <dbReference type="ARBA" id="ARBA00023136"/>
    </source>
</evidence>
<keyword evidence="7" id="KW-1185">Reference proteome</keyword>
<evidence type="ECO:0000256" key="1">
    <source>
        <dbReference type="ARBA" id="ARBA00022692"/>
    </source>
</evidence>
<feature type="transmembrane region" description="Helical" evidence="4">
    <location>
        <begin position="46"/>
        <end position="66"/>
    </location>
</feature>
<dbReference type="AlphaFoldDB" id="A0A286ICK8"/>